<evidence type="ECO:0000256" key="7">
    <source>
        <dbReference type="SAM" id="MobiDB-lite"/>
    </source>
</evidence>
<proteinExistence type="inferred from homology"/>
<evidence type="ECO:0000313" key="12">
    <source>
        <dbReference type="Proteomes" id="UP000185744"/>
    </source>
</evidence>
<dbReference type="GO" id="GO:0046872">
    <property type="term" value="F:metal ion binding"/>
    <property type="evidence" value="ECO:0007669"/>
    <property type="project" value="UniProtKB-KW"/>
</dbReference>
<keyword evidence="2" id="KW-0815">Transposition</keyword>
<evidence type="ECO:0000256" key="5">
    <source>
        <dbReference type="ARBA" id="ARBA00023125"/>
    </source>
</evidence>
<dbReference type="Pfam" id="PF07282">
    <property type="entry name" value="Cas12f1-like_TNB"/>
    <property type="match status" value="1"/>
</dbReference>
<keyword evidence="3" id="KW-0479">Metal-binding</keyword>
<dbReference type="NCBIfam" id="NF040570">
    <property type="entry name" value="guided_TnpB"/>
    <property type="match status" value="1"/>
</dbReference>
<dbReference type="GO" id="GO:0003677">
    <property type="term" value="F:DNA binding"/>
    <property type="evidence" value="ECO:0007669"/>
    <property type="project" value="UniProtKB-KW"/>
</dbReference>
<feature type="domain" description="Probable transposase IS891/IS1136/IS1341" evidence="8">
    <location>
        <begin position="214"/>
        <end position="314"/>
    </location>
</feature>
<sequence length="437" mass="50379">MEKTTPTKTRIGKGITIKSNKTTNKRVRGIINITQSGCMIIYKLRMYPSDDQEEKLGETLELCRWIYNHFLKELNKSEEVPSRYELQKELPELKDKKPELKQVHSKVLQNVLRRLYSNLKALSDSKKNGYKVGRLRYKSKGWYKTFTYSQSGYKIKETKTRRDLIKLSKIGEIPIRKHRQVKNEIKNVFVKREQAGKWFVSIVTDFQKDLSGGEGVVATDLNTTNYLTDSDELVIENPKYLEEKEERLQKEKQKFDRKEKGSNKYEKQRKRVAKKYEELRDAKKDFLPSLSRVYIENYGTIILGDLSISDMFENSYFAKSNLDASLGRFRDYLRYKAESAGTKIIFVDPDNTTQTYSNCGEKVSKNIWDREHECPRCGFSTTRDHNSALNILKKGLDSLGKGQAEVTPVDTGTPAGHFVSASSVVELGTPSHTEAEV</sequence>
<evidence type="ECO:0000259" key="8">
    <source>
        <dbReference type="Pfam" id="PF01385"/>
    </source>
</evidence>
<name>A0A1Q6DVK6_METT1</name>
<gene>
    <name evidence="11" type="ORF">BTN85_0885</name>
</gene>
<dbReference type="InParanoid" id="A0A1Q6DVK6"/>
<dbReference type="GO" id="GO:0032196">
    <property type="term" value="P:transposition"/>
    <property type="evidence" value="ECO:0007669"/>
    <property type="project" value="UniProtKB-KW"/>
</dbReference>
<organism evidence="11 12">
    <name type="scientific">Methanohalarchaeum thermophilum</name>
    <dbReference type="NCBI Taxonomy" id="1903181"/>
    <lineage>
        <taxon>Archaea</taxon>
        <taxon>Methanobacteriati</taxon>
        <taxon>Methanobacteriota</taxon>
        <taxon>Methanonatronarchaeia</taxon>
        <taxon>Methanonatronarchaeales</taxon>
        <taxon>Methanonatronarchaeaceae</taxon>
        <taxon>Candidatus Methanohalarchaeum</taxon>
    </lineage>
</organism>
<dbReference type="Proteomes" id="UP000185744">
    <property type="component" value="Unassembled WGS sequence"/>
</dbReference>
<dbReference type="InterPro" id="IPR021027">
    <property type="entry name" value="Transposase_put_HTH"/>
</dbReference>
<comment type="caution">
    <text evidence="11">The sequence shown here is derived from an EMBL/GenBank/DDBJ whole genome shotgun (WGS) entry which is preliminary data.</text>
</comment>
<dbReference type="Pfam" id="PF01385">
    <property type="entry name" value="OrfB_IS605"/>
    <property type="match status" value="1"/>
</dbReference>
<evidence type="ECO:0000259" key="10">
    <source>
        <dbReference type="Pfam" id="PF12323"/>
    </source>
</evidence>
<evidence type="ECO:0000256" key="6">
    <source>
        <dbReference type="ARBA" id="ARBA00023172"/>
    </source>
</evidence>
<protein>
    <submittedName>
        <fullName evidence="11">IS605 OrfB-like transposable element containing RNAse H-like and Zn finger domain</fullName>
    </submittedName>
</protein>
<accession>A0A1Q6DVK6</accession>
<feature type="compositionally biased region" description="Basic and acidic residues" evidence="7">
    <location>
        <begin position="247"/>
        <end position="266"/>
    </location>
</feature>
<dbReference type="InterPro" id="IPR001959">
    <property type="entry name" value="Transposase"/>
</dbReference>
<keyword evidence="12" id="KW-1185">Reference proteome</keyword>
<dbReference type="Pfam" id="PF12323">
    <property type="entry name" value="HTH_OrfB_IS605"/>
    <property type="match status" value="1"/>
</dbReference>
<dbReference type="EMBL" id="MSDW01000001">
    <property type="protein sequence ID" value="OKY78394.1"/>
    <property type="molecule type" value="Genomic_DNA"/>
</dbReference>
<dbReference type="AlphaFoldDB" id="A0A1Q6DVK6"/>
<dbReference type="STRING" id="1903181.BTN85_0885"/>
<keyword evidence="6" id="KW-0233">DNA recombination</keyword>
<evidence type="ECO:0000256" key="1">
    <source>
        <dbReference type="ARBA" id="ARBA00008761"/>
    </source>
</evidence>
<evidence type="ECO:0000256" key="2">
    <source>
        <dbReference type="ARBA" id="ARBA00022578"/>
    </source>
</evidence>
<evidence type="ECO:0000313" key="11">
    <source>
        <dbReference type="EMBL" id="OKY78394.1"/>
    </source>
</evidence>
<evidence type="ECO:0000259" key="9">
    <source>
        <dbReference type="Pfam" id="PF07282"/>
    </source>
</evidence>
<feature type="domain" description="Cas12f1-like TNB" evidence="9">
    <location>
        <begin position="327"/>
        <end position="391"/>
    </location>
</feature>
<feature type="region of interest" description="Disordered" evidence="7">
    <location>
        <begin position="247"/>
        <end position="269"/>
    </location>
</feature>
<dbReference type="GO" id="GO:0006310">
    <property type="term" value="P:DNA recombination"/>
    <property type="evidence" value="ECO:0007669"/>
    <property type="project" value="UniProtKB-KW"/>
</dbReference>
<keyword evidence="5" id="KW-0238">DNA-binding</keyword>
<dbReference type="InterPro" id="IPR010095">
    <property type="entry name" value="Cas12f1-like_TNB"/>
</dbReference>
<feature type="domain" description="Transposase putative helix-turn-helix" evidence="10">
    <location>
        <begin position="42"/>
        <end position="75"/>
    </location>
</feature>
<comment type="similarity">
    <text evidence="1">In the C-terminal section; belongs to the transposase 35 family.</text>
</comment>
<evidence type="ECO:0000256" key="3">
    <source>
        <dbReference type="ARBA" id="ARBA00022723"/>
    </source>
</evidence>
<evidence type="ECO:0000256" key="4">
    <source>
        <dbReference type="ARBA" id="ARBA00022833"/>
    </source>
</evidence>
<keyword evidence="4" id="KW-0862">Zinc</keyword>
<reference evidence="11" key="1">
    <citation type="submission" date="2016-12" db="EMBL/GenBank/DDBJ databases">
        <title>Discovery of methanogenic haloarchaea.</title>
        <authorList>
            <person name="Sorokin D.Y."/>
            <person name="Makarova K.S."/>
            <person name="Abbas B."/>
            <person name="Ferrer M."/>
            <person name="Golyshin P.N."/>
        </authorList>
    </citation>
    <scope>NUCLEOTIDE SEQUENCE [LARGE SCALE GENOMIC DNA]</scope>
    <source>
        <strain evidence="11">HMET1</strain>
    </source>
</reference>